<proteinExistence type="predicted"/>
<evidence type="ECO:0000313" key="2">
    <source>
        <dbReference type="EMBL" id="ORE04434.1"/>
    </source>
</evidence>
<gene>
    <name evidence="2" type="ORF">BCV72DRAFT_312845</name>
</gene>
<sequence length="171" mass="18743">MRALLLFSSLISGSLALIRDTGEECIVVTPIGNTVVKAGEKMKIQWSHSHIEAFENIYLTQTDGAQKSVIIASNVRTDQRKITVDLPRTLLPSNAYRLTLGEPPHHCTVGKLRIVAATPVMGDPNNSENVTTMPGVYPKEEDGARQLTNHDAILLTGLLGIVYIVLQFHLM</sequence>
<dbReference type="Proteomes" id="UP000242414">
    <property type="component" value="Unassembled WGS sequence"/>
</dbReference>
<name>A0A1X0QXF5_RHIZD</name>
<feature type="chain" id="PRO_5012168052" evidence="1">
    <location>
        <begin position="17"/>
        <end position="171"/>
    </location>
</feature>
<evidence type="ECO:0000256" key="1">
    <source>
        <dbReference type="SAM" id="SignalP"/>
    </source>
</evidence>
<dbReference type="EMBL" id="KV921971">
    <property type="protein sequence ID" value="ORE04434.1"/>
    <property type="molecule type" value="Genomic_DNA"/>
</dbReference>
<protein>
    <submittedName>
        <fullName evidence="2">Uncharacterized protein</fullName>
    </submittedName>
</protein>
<keyword evidence="1" id="KW-0732">Signal</keyword>
<reference evidence="2" key="1">
    <citation type="journal article" date="2016" name="Proc. Natl. Acad. Sci. U.S.A.">
        <title>Lipid metabolic changes in an early divergent fungus govern the establishment of a mutualistic symbiosis with endobacteria.</title>
        <authorList>
            <person name="Lastovetsky O.A."/>
            <person name="Gaspar M.L."/>
            <person name="Mondo S.J."/>
            <person name="LaButti K.M."/>
            <person name="Sandor L."/>
            <person name="Grigoriev I.V."/>
            <person name="Henry S.A."/>
            <person name="Pawlowska T.E."/>
        </authorList>
    </citation>
    <scope>NUCLEOTIDE SEQUENCE [LARGE SCALE GENOMIC DNA]</scope>
    <source>
        <strain evidence="2">ATCC 52814</strain>
    </source>
</reference>
<accession>A0A1X0QXF5</accession>
<dbReference type="AlphaFoldDB" id="A0A1X0QXF5"/>
<organism evidence="2">
    <name type="scientific">Rhizopus microsporus var. microsporus</name>
    <dbReference type="NCBI Taxonomy" id="86635"/>
    <lineage>
        <taxon>Eukaryota</taxon>
        <taxon>Fungi</taxon>
        <taxon>Fungi incertae sedis</taxon>
        <taxon>Mucoromycota</taxon>
        <taxon>Mucoromycotina</taxon>
        <taxon>Mucoromycetes</taxon>
        <taxon>Mucorales</taxon>
        <taxon>Mucorineae</taxon>
        <taxon>Rhizopodaceae</taxon>
        <taxon>Rhizopus</taxon>
    </lineage>
</organism>
<dbReference type="VEuPathDB" id="FungiDB:BCV72DRAFT_312845"/>
<feature type="signal peptide" evidence="1">
    <location>
        <begin position="1"/>
        <end position="16"/>
    </location>
</feature>
<dbReference type="OrthoDB" id="2206038at2759"/>